<dbReference type="Pfam" id="PF03597">
    <property type="entry name" value="FixS"/>
    <property type="match status" value="1"/>
</dbReference>
<keyword evidence="2" id="KW-1133">Transmembrane helix</keyword>
<comment type="caution">
    <text evidence="3">The sequence shown here is derived from an EMBL/GenBank/DDBJ whole genome shotgun (WGS) entry which is preliminary data.</text>
</comment>
<feature type="region of interest" description="Disordered" evidence="1">
    <location>
        <begin position="32"/>
        <end position="52"/>
    </location>
</feature>
<organism evidence="3 4">
    <name type="scientific">Tabrizicola soli</name>
    <dbReference type="NCBI Taxonomy" id="2185115"/>
    <lineage>
        <taxon>Bacteria</taxon>
        <taxon>Pseudomonadati</taxon>
        <taxon>Pseudomonadota</taxon>
        <taxon>Alphaproteobacteria</taxon>
        <taxon>Rhodobacterales</taxon>
        <taxon>Paracoccaceae</taxon>
        <taxon>Tabrizicola</taxon>
    </lineage>
</organism>
<proteinExistence type="predicted"/>
<dbReference type="RefSeq" id="WP_197642534.1">
    <property type="nucleotide sequence ID" value="NZ_JAEACP010000005.1"/>
</dbReference>
<evidence type="ECO:0000256" key="2">
    <source>
        <dbReference type="SAM" id="Phobius"/>
    </source>
</evidence>
<keyword evidence="4" id="KW-1185">Reference proteome</keyword>
<accession>A0ABV7DNZ3</accession>
<protein>
    <submittedName>
        <fullName evidence="3">Cbb3-type cytochrome oxidase assembly protein CcoS</fullName>
    </submittedName>
</protein>
<feature type="transmembrane region" description="Helical" evidence="2">
    <location>
        <begin position="6"/>
        <end position="25"/>
    </location>
</feature>
<sequence length="52" mass="5963">MEILSILIPVSLFLGGIGLVAFFWAMKTRQFDDPEGDANRILTRDWDDRPKP</sequence>
<feature type="compositionally biased region" description="Basic and acidic residues" evidence="1">
    <location>
        <begin position="42"/>
        <end position="52"/>
    </location>
</feature>
<keyword evidence="2" id="KW-0472">Membrane</keyword>
<evidence type="ECO:0000256" key="1">
    <source>
        <dbReference type="SAM" id="MobiDB-lite"/>
    </source>
</evidence>
<reference evidence="4" key="1">
    <citation type="journal article" date="2019" name="Int. J. Syst. Evol. Microbiol.">
        <title>The Global Catalogue of Microorganisms (GCM) 10K type strain sequencing project: providing services to taxonomists for standard genome sequencing and annotation.</title>
        <authorList>
            <consortium name="The Broad Institute Genomics Platform"/>
            <consortium name="The Broad Institute Genome Sequencing Center for Infectious Disease"/>
            <person name="Wu L."/>
            <person name="Ma J."/>
        </authorList>
    </citation>
    <scope>NUCLEOTIDE SEQUENCE [LARGE SCALE GENOMIC DNA]</scope>
    <source>
        <strain evidence="4">KCTC 62102</strain>
    </source>
</reference>
<evidence type="ECO:0000313" key="4">
    <source>
        <dbReference type="Proteomes" id="UP001595445"/>
    </source>
</evidence>
<keyword evidence="2" id="KW-0812">Transmembrane</keyword>
<dbReference type="PANTHER" id="PTHR41532:SF1">
    <property type="entry name" value="FIXS PROTEIN"/>
    <property type="match status" value="1"/>
</dbReference>
<evidence type="ECO:0000313" key="3">
    <source>
        <dbReference type="EMBL" id="MFC3084723.1"/>
    </source>
</evidence>
<dbReference type="NCBIfam" id="TIGR00847">
    <property type="entry name" value="ccoS"/>
    <property type="match status" value="1"/>
</dbReference>
<dbReference type="PANTHER" id="PTHR41532">
    <property type="entry name" value="FIXS PROTEIN"/>
    <property type="match status" value="1"/>
</dbReference>
<gene>
    <name evidence="3" type="primary">ccoS</name>
    <name evidence="3" type="ORF">ACFOD6_01560</name>
</gene>
<dbReference type="InterPro" id="IPR004714">
    <property type="entry name" value="Cyt_oxidase_maturation_cbb3"/>
</dbReference>
<dbReference type="Proteomes" id="UP001595445">
    <property type="component" value="Unassembled WGS sequence"/>
</dbReference>
<dbReference type="EMBL" id="JBHRSM010000001">
    <property type="protein sequence ID" value="MFC3084723.1"/>
    <property type="molecule type" value="Genomic_DNA"/>
</dbReference>
<name>A0ABV7DNZ3_9RHOB</name>